<comment type="similarity">
    <text evidence="3 10 13">Belongs to the IPP transferase family.</text>
</comment>
<comment type="function">
    <text evidence="2 10 12">Catalyzes the transfer of a dimethylallyl group onto the adenine at position 37 in tRNAs that read codons beginning with uridine, leading to the formation of N6-(dimethylallyl)adenosine (i(6)A).</text>
</comment>
<sequence length="314" mass="35221">MKPLIIIVGPTAVGKTALGVALAQALQGEIISGDSVQVYRKLDIGSAKPTLAEQGNIPHYLLDALDPAESFTVAQFQTLANQAIQDIQSRGKVPIVVGGTGLYIRSLIDPFQFAEHGSESIRSFWTAFLSEQGKEALHQELAKRDPLSAQRLHPNDTVRIIRALEMCQLTGKPFSETRGNQDLNYPPLPPSTLYVGLTAPREIIYERINRRCEQMVAAGLIEETHNLIKEGYSPKLKPLQSIGYRHALLYLYGKVTLPEMMRIFQRDTRHFAKRQLTWFRRDPRVVWYDTYSGNLTNILESLIGTCSGMESRVE</sequence>
<dbReference type="HAMAP" id="MF_00185">
    <property type="entry name" value="IPP_trans"/>
    <property type="match status" value="1"/>
</dbReference>
<evidence type="ECO:0000256" key="4">
    <source>
        <dbReference type="ARBA" id="ARBA00022679"/>
    </source>
</evidence>
<dbReference type="InterPro" id="IPR039657">
    <property type="entry name" value="Dimethylallyltransferase"/>
</dbReference>
<keyword evidence="4 10" id="KW-0808">Transferase</keyword>
<evidence type="ECO:0000256" key="1">
    <source>
        <dbReference type="ARBA" id="ARBA00001946"/>
    </source>
</evidence>
<evidence type="ECO:0000256" key="3">
    <source>
        <dbReference type="ARBA" id="ARBA00005842"/>
    </source>
</evidence>
<dbReference type="InterPro" id="IPR018022">
    <property type="entry name" value="IPT"/>
</dbReference>
<comment type="cofactor">
    <cofactor evidence="1 10">
        <name>Mg(2+)</name>
        <dbReference type="ChEBI" id="CHEBI:18420"/>
    </cofactor>
</comment>
<dbReference type="EMBL" id="LK996017">
    <property type="protein sequence ID" value="CDX01639.1"/>
    <property type="molecule type" value="Genomic_DNA"/>
</dbReference>
<accession>A0A098AYE6</accession>
<gene>
    <name evidence="10" type="primary">miaA</name>
    <name evidence="14" type="ORF">DPCES_1752</name>
</gene>
<dbReference type="Pfam" id="PF01715">
    <property type="entry name" value="IPPT"/>
    <property type="match status" value="1"/>
</dbReference>
<evidence type="ECO:0000256" key="9">
    <source>
        <dbReference type="ARBA" id="ARBA00049563"/>
    </source>
</evidence>
<feature type="binding site" evidence="10">
    <location>
        <begin position="9"/>
        <end position="16"/>
    </location>
    <ligand>
        <name>ATP</name>
        <dbReference type="ChEBI" id="CHEBI:30616"/>
    </ligand>
</feature>
<dbReference type="Gene3D" id="1.10.20.140">
    <property type="match status" value="1"/>
</dbReference>
<dbReference type="GO" id="GO:0005524">
    <property type="term" value="F:ATP binding"/>
    <property type="evidence" value="ECO:0007669"/>
    <property type="project" value="UniProtKB-UniRule"/>
</dbReference>
<dbReference type="RefSeq" id="WP_144675060.1">
    <property type="nucleotide sequence ID" value="NZ_JAYFNZ010000052.1"/>
</dbReference>
<protein>
    <recommendedName>
        <fullName evidence="10">tRNA dimethylallyltransferase</fullName>
        <ecNumber evidence="10">2.5.1.75</ecNumber>
    </recommendedName>
    <alternativeName>
        <fullName evidence="10">Dimethylallyl diphosphate:tRNA dimethylallyltransferase</fullName>
        <shortName evidence="10">DMAPP:tRNA dimethylallyltransferase</shortName>
        <shortName evidence="10">DMATase</shortName>
    </alternativeName>
    <alternativeName>
        <fullName evidence="10">Isopentenyl-diphosphate:tRNA isopentenyltransferase</fullName>
        <shortName evidence="10">IPP transferase</shortName>
        <shortName evidence="10">IPPT</shortName>
        <shortName evidence="10">IPTase</shortName>
    </alternativeName>
</protein>
<evidence type="ECO:0000256" key="12">
    <source>
        <dbReference type="RuleBase" id="RU003784"/>
    </source>
</evidence>
<dbReference type="InterPro" id="IPR027417">
    <property type="entry name" value="P-loop_NTPase"/>
</dbReference>
<dbReference type="EC" id="2.5.1.75" evidence="10"/>
<evidence type="ECO:0000256" key="11">
    <source>
        <dbReference type="RuleBase" id="RU003783"/>
    </source>
</evidence>
<comment type="caution">
    <text evidence="10">Lacks conserved residue(s) required for the propagation of feature annotation.</text>
</comment>
<dbReference type="PANTHER" id="PTHR11088:SF60">
    <property type="entry name" value="TRNA DIMETHYLALLYLTRANSFERASE"/>
    <property type="match status" value="1"/>
</dbReference>
<dbReference type="GO" id="GO:0006400">
    <property type="term" value="P:tRNA modification"/>
    <property type="evidence" value="ECO:0007669"/>
    <property type="project" value="TreeGrafter"/>
</dbReference>
<evidence type="ECO:0000256" key="6">
    <source>
        <dbReference type="ARBA" id="ARBA00022741"/>
    </source>
</evidence>
<feature type="site" description="Interaction with substrate tRNA" evidence="10">
    <location>
        <position position="100"/>
    </location>
</feature>
<dbReference type="FunFam" id="1.10.20.140:FF:000001">
    <property type="entry name" value="tRNA dimethylallyltransferase"/>
    <property type="match status" value="1"/>
</dbReference>
<evidence type="ECO:0000256" key="5">
    <source>
        <dbReference type="ARBA" id="ARBA00022694"/>
    </source>
</evidence>
<reference evidence="14" key="1">
    <citation type="submission" date="2014-07" db="EMBL/GenBank/DDBJ databases">
        <authorList>
            <person name="Hornung V.Bastian."/>
        </authorList>
    </citation>
    <scope>NUCLEOTIDE SEQUENCE</scope>
    <source>
        <strain evidence="14">PCE-S</strain>
    </source>
</reference>
<dbReference type="GO" id="GO:0052381">
    <property type="term" value="F:tRNA dimethylallyltransferase activity"/>
    <property type="evidence" value="ECO:0007669"/>
    <property type="project" value="UniProtKB-UniRule"/>
</dbReference>
<organism evidence="14">
    <name type="scientific">Desulfitobacterium hafniense</name>
    <name type="common">Desulfitobacterium frappieri</name>
    <dbReference type="NCBI Taxonomy" id="49338"/>
    <lineage>
        <taxon>Bacteria</taxon>
        <taxon>Bacillati</taxon>
        <taxon>Bacillota</taxon>
        <taxon>Clostridia</taxon>
        <taxon>Eubacteriales</taxon>
        <taxon>Desulfitobacteriaceae</taxon>
        <taxon>Desulfitobacterium</taxon>
    </lineage>
</organism>
<evidence type="ECO:0000256" key="13">
    <source>
        <dbReference type="RuleBase" id="RU003785"/>
    </source>
</evidence>
<dbReference type="Gene3D" id="3.40.50.300">
    <property type="entry name" value="P-loop containing nucleotide triphosphate hydrolases"/>
    <property type="match status" value="1"/>
</dbReference>
<keyword evidence="6 10" id="KW-0547">Nucleotide-binding</keyword>
<evidence type="ECO:0000256" key="8">
    <source>
        <dbReference type="ARBA" id="ARBA00022842"/>
    </source>
</evidence>
<dbReference type="AlphaFoldDB" id="A0A098AYE6"/>
<name>A0A098AYE6_DESHA</name>
<keyword evidence="7 10" id="KW-0067">ATP-binding</keyword>
<feature type="site" description="Interaction with substrate tRNA" evidence="10">
    <location>
        <position position="122"/>
    </location>
</feature>
<dbReference type="PATRIC" id="fig|49338.4.peg.1883"/>
<dbReference type="PANTHER" id="PTHR11088">
    <property type="entry name" value="TRNA DIMETHYLALLYLTRANSFERASE"/>
    <property type="match status" value="1"/>
</dbReference>
<evidence type="ECO:0000256" key="10">
    <source>
        <dbReference type="HAMAP-Rule" id="MF_00185"/>
    </source>
</evidence>
<dbReference type="NCBIfam" id="TIGR00174">
    <property type="entry name" value="miaA"/>
    <property type="match status" value="1"/>
</dbReference>
<evidence type="ECO:0000256" key="2">
    <source>
        <dbReference type="ARBA" id="ARBA00003213"/>
    </source>
</evidence>
<evidence type="ECO:0000256" key="7">
    <source>
        <dbReference type="ARBA" id="ARBA00022840"/>
    </source>
</evidence>
<feature type="binding site" evidence="10">
    <location>
        <begin position="11"/>
        <end position="16"/>
    </location>
    <ligand>
        <name>substrate</name>
    </ligand>
</feature>
<evidence type="ECO:0000313" key="14">
    <source>
        <dbReference type="EMBL" id="CDX01639.1"/>
    </source>
</evidence>
<feature type="region of interest" description="Interaction with substrate tRNA" evidence="10">
    <location>
        <begin position="34"/>
        <end position="37"/>
    </location>
</feature>
<keyword evidence="5 10" id="KW-0819">tRNA processing</keyword>
<proteinExistence type="inferred from homology"/>
<comment type="catalytic activity">
    <reaction evidence="9 10 11">
        <text>adenosine(37) in tRNA + dimethylallyl diphosphate = N(6)-dimethylallyladenosine(37) in tRNA + diphosphate</text>
        <dbReference type="Rhea" id="RHEA:26482"/>
        <dbReference type="Rhea" id="RHEA-COMP:10162"/>
        <dbReference type="Rhea" id="RHEA-COMP:10375"/>
        <dbReference type="ChEBI" id="CHEBI:33019"/>
        <dbReference type="ChEBI" id="CHEBI:57623"/>
        <dbReference type="ChEBI" id="CHEBI:74411"/>
        <dbReference type="ChEBI" id="CHEBI:74415"/>
        <dbReference type="EC" id="2.5.1.75"/>
    </reaction>
</comment>
<comment type="subunit">
    <text evidence="10">Monomer.</text>
</comment>
<dbReference type="SUPFAM" id="SSF52540">
    <property type="entry name" value="P-loop containing nucleoside triphosphate hydrolases"/>
    <property type="match status" value="2"/>
</dbReference>
<keyword evidence="8 10" id="KW-0460">Magnesium</keyword>